<accession>A0AA35S6B8</accession>
<gene>
    <name evidence="1" type="ORF">GBAR_LOCUS13698</name>
</gene>
<sequence length="80" mass="9098">MRQIRPLAHKWSDFANFLELQDPGMPDVHNHSDEEALKVVVTRWMIRTGNTPTWGKVSGLVRHSGFPELADAINRVYVTG</sequence>
<keyword evidence="2" id="KW-1185">Reference proteome</keyword>
<dbReference type="Proteomes" id="UP001174909">
    <property type="component" value="Unassembled WGS sequence"/>
</dbReference>
<evidence type="ECO:0000313" key="2">
    <source>
        <dbReference type="Proteomes" id="UP001174909"/>
    </source>
</evidence>
<comment type="caution">
    <text evidence="1">The sequence shown here is derived from an EMBL/GenBank/DDBJ whole genome shotgun (WGS) entry which is preliminary data.</text>
</comment>
<organism evidence="1 2">
    <name type="scientific">Geodia barretti</name>
    <name type="common">Barrett's horny sponge</name>
    <dbReference type="NCBI Taxonomy" id="519541"/>
    <lineage>
        <taxon>Eukaryota</taxon>
        <taxon>Metazoa</taxon>
        <taxon>Porifera</taxon>
        <taxon>Demospongiae</taxon>
        <taxon>Heteroscleromorpha</taxon>
        <taxon>Tetractinellida</taxon>
        <taxon>Astrophorina</taxon>
        <taxon>Geodiidae</taxon>
        <taxon>Geodia</taxon>
    </lineage>
</organism>
<name>A0AA35S6B8_GEOBA</name>
<proteinExistence type="predicted"/>
<evidence type="ECO:0000313" key="1">
    <source>
        <dbReference type="EMBL" id="CAI8023433.1"/>
    </source>
</evidence>
<dbReference type="AlphaFoldDB" id="A0AA35S6B8"/>
<dbReference type="EMBL" id="CASHTH010002006">
    <property type="protein sequence ID" value="CAI8023433.1"/>
    <property type="molecule type" value="Genomic_DNA"/>
</dbReference>
<reference evidence="1" key="1">
    <citation type="submission" date="2023-03" db="EMBL/GenBank/DDBJ databases">
        <authorList>
            <person name="Steffen K."/>
            <person name="Cardenas P."/>
        </authorList>
    </citation>
    <scope>NUCLEOTIDE SEQUENCE</scope>
</reference>
<feature type="non-terminal residue" evidence="1">
    <location>
        <position position="80"/>
    </location>
</feature>
<protein>
    <submittedName>
        <fullName evidence="1">Uncharacterized protein</fullName>
    </submittedName>
</protein>